<evidence type="ECO:0000313" key="2">
    <source>
        <dbReference type="Proteomes" id="UP000199312"/>
    </source>
</evidence>
<evidence type="ECO:0000313" key="1">
    <source>
        <dbReference type="EMBL" id="SFS69633.1"/>
    </source>
</evidence>
<protein>
    <submittedName>
        <fullName evidence="1">Uncharacterized protein</fullName>
    </submittedName>
</protein>
<dbReference type="AlphaFoldDB" id="A0A1I6RY47"/>
<accession>A0A1I6RY47</accession>
<dbReference type="STRING" id="593133.SAMN04488006_2643"/>
<proteinExistence type="predicted"/>
<dbReference type="Proteomes" id="UP000199312">
    <property type="component" value="Unassembled WGS sequence"/>
</dbReference>
<gene>
    <name evidence="1" type="ORF">SAMN04488006_2643</name>
</gene>
<name>A0A1I6RY47_9FLAO</name>
<sequence>MNLVKNILTFLRKKSTSNKLKSPEGFCPNCWGRQEYGGNFYKALKAENMKDLEHKKGWIKMYVENNLKGIYLQTNEKKLVCNVCYESYKH</sequence>
<keyword evidence="2" id="KW-1185">Reference proteome</keyword>
<dbReference type="RefSeq" id="WP_090227888.1">
    <property type="nucleotide sequence ID" value="NZ_FOZP01000007.1"/>
</dbReference>
<reference evidence="2" key="1">
    <citation type="submission" date="2016-10" db="EMBL/GenBank/DDBJ databases">
        <authorList>
            <person name="Varghese N."/>
            <person name="Submissions S."/>
        </authorList>
    </citation>
    <scope>NUCLEOTIDE SEQUENCE [LARGE SCALE GENOMIC DNA]</scope>
    <source>
        <strain evidence="2">DSM 24450</strain>
    </source>
</reference>
<dbReference type="EMBL" id="FOZP01000007">
    <property type="protein sequence ID" value="SFS69633.1"/>
    <property type="molecule type" value="Genomic_DNA"/>
</dbReference>
<dbReference type="OrthoDB" id="982962at2"/>
<organism evidence="1 2">
    <name type="scientific">Lutibacter maritimus</name>
    <dbReference type="NCBI Taxonomy" id="593133"/>
    <lineage>
        <taxon>Bacteria</taxon>
        <taxon>Pseudomonadati</taxon>
        <taxon>Bacteroidota</taxon>
        <taxon>Flavobacteriia</taxon>
        <taxon>Flavobacteriales</taxon>
        <taxon>Flavobacteriaceae</taxon>
        <taxon>Lutibacter</taxon>
    </lineage>
</organism>